<accession>A0A409Y9I9</accession>
<dbReference type="EMBL" id="NHTK01001355">
    <property type="protein sequence ID" value="PPQ99513.1"/>
    <property type="molecule type" value="Genomic_DNA"/>
</dbReference>
<evidence type="ECO:0000256" key="4">
    <source>
        <dbReference type="ARBA" id="ARBA00022777"/>
    </source>
</evidence>
<name>A0A409Y9I9_9AGAR</name>
<keyword evidence="2" id="KW-0808">Transferase</keyword>
<keyword evidence="4" id="KW-0418">Kinase</keyword>
<organism evidence="7 8">
    <name type="scientific">Panaeolus cyanescens</name>
    <dbReference type="NCBI Taxonomy" id="181874"/>
    <lineage>
        <taxon>Eukaryota</taxon>
        <taxon>Fungi</taxon>
        <taxon>Dikarya</taxon>
        <taxon>Basidiomycota</taxon>
        <taxon>Agaricomycotina</taxon>
        <taxon>Agaricomycetes</taxon>
        <taxon>Agaricomycetidae</taxon>
        <taxon>Agaricales</taxon>
        <taxon>Agaricineae</taxon>
        <taxon>Galeropsidaceae</taxon>
        <taxon>Panaeolus</taxon>
    </lineage>
</organism>
<feature type="domain" description="Aminoglycoside phosphotransferase" evidence="6">
    <location>
        <begin position="77"/>
        <end position="320"/>
    </location>
</feature>
<dbReference type="InterPro" id="IPR011009">
    <property type="entry name" value="Kinase-like_dom_sf"/>
</dbReference>
<evidence type="ECO:0000256" key="3">
    <source>
        <dbReference type="ARBA" id="ARBA00022741"/>
    </source>
</evidence>
<dbReference type="STRING" id="181874.A0A409Y9I9"/>
<dbReference type="Gene3D" id="3.90.1200.10">
    <property type="match status" value="1"/>
</dbReference>
<keyword evidence="8" id="KW-1185">Reference proteome</keyword>
<dbReference type="InParanoid" id="A0A409Y9I9"/>
<evidence type="ECO:0000256" key="1">
    <source>
        <dbReference type="ARBA" id="ARBA00010165"/>
    </source>
</evidence>
<evidence type="ECO:0000256" key="2">
    <source>
        <dbReference type="ARBA" id="ARBA00022679"/>
    </source>
</evidence>
<gene>
    <name evidence="7" type="ORF">CVT24_005303</name>
</gene>
<reference evidence="7 8" key="1">
    <citation type="journal article" date="2018" name="Evol. Lett.">
        <title>Horizontal gene cluster transfer increased hallucinogenic mushroom diversity.</title>
        <authorList>
            <person name="Reynolds H.T."/>
            <person name="Vijayakumar V."/>
            <person name="Gluck-Thaler E."/>
            <person name="Korotkin H.B."/>
            <person name="Matheny P.B."/>
            <person name="Slot J.C."/>
        </authorList>
    </citation>
    <scope>NUCLEOTIDE SEQUENCE [LARGE SCALE GENOMIC DNA]</scope>
    <source>
        <strain evidence="7 8">2629</strain>
    </source>
</reference>
<evidence type="ECO:0000313" key="8">
    <source>
        <dbReference type="Proteomes" id="UP000284842"/>
    </source>
</evidence>
<proteinExistence type="inferred from homology"/>
<dbReference type="Proteomes" id="UP000284842">
    <property type="component" value="Unassembled WGS sequence"/>
</dbReference>
<evidence type="ECO:0000313" key="7">
    <source>
        <dbReference type="EMBL" id="PPQ99513.1"/>
    </source>
</evidence>
<dbReference type="AlphaFoldDB" id="A0A409Y9I9"/>
<keyword evidence="3" id="KW-0547">Nucleotide-binding</keyword>
<dbReference type="Gene3D" id="3.30.200.20">
    <property type="entry name" value="Phosphorylase Kinase, domain 1"/>
    <property type="match status" value="1"/>
</dbReference>
<comment type="similarity">
    <text evidence="1">Belongs to the methylthioribose kinase family.</text>
</comment>
<dbReference type="PANTHER" id="PTHR34273:SF2">
    <property type="entry name" value="METHYLTHIORIBOSE KINASE"/>
    <property type="match status" value="1"/>
</dbReference>
<evidence type="ECO:0000259" key="6">
    <source>
        <dbReference type="Pfam" id="PF01636"/>
    </source>
</evidence>
<protein>
    <recommendedName>
        <fullName evidence="6">Aminoglycoside phosphotransferase domain-containing protein</fullName>
    </recommendedName>
</protein>
<dbReference type="GO" id="GO:0016301">
    <property type="term" value="F:kinase activity"/>
    <property type="evidence" value="ECO:0007669"/>
    <property type="project" value="UniProtKB-KW"/>
</dbReference>
<comment type="caution">
    <text evidence="7">The sequence shown here is derived from an EMBL/GenBank/DDBJ whole genome shotgun (WGS) entry which is preliminary data.</text>
</comment>
<dbReference type="PANTHER" id="PTHR34273">
    <property type="entry name" value="METHYLTHIORIBOSE KINASE"/>
    <property type="match status" value="1"/>
</dbReference>
<keyword evidence="5" id="KW-0067">ATP-binding</keyword>
<dbReference type="OrthoDB" id="25129at2759"/>
<dbReference type="SUPFAM" id="SSF56112">
    <property type="entry name" value="Protein kinase-like (PK-like)"/>
    <property type="match status" value="1"/>
</dbReference>
<dbReference type="GO" id="GO:0005524">
    <property type="term" value="F:ATP binding"/>
    <property type="evidence" value="ECO:0007669"/>
    <property type="project" value="UniProtKB-KW"/>
</dbReference>
<dbReference type="InterPro" id="IPR002575">
    <property type="entry name" value="Aminoglycoside_PTrfase"/>
</dbReference>
<dbReference type="Pfam" id="PF01636">
    <property type="entry name" value="APH"/>
    <property type="match status" value="1"/>
</dbReference>
<evidence type="ECO:0000256" key="5">
    <source>
        <dbReference type="ARBA" id="ARBA00022840"/>
    </source>
</evidence>
<sequence length="416" mass="45331">MSSVSLFIVPSTAESQSASVDVGQKDADAERILGPTAADIVASTGQKPNEGKRDWDLSVEADVARYLASTPFACTSIKALSGGTANFVYRLTLDQPYKGHKALVLKHGKGFVKNSPEFALDLARQKFEVEALRHVFAWLPSDWLVRVPEVHLFDENENVIIMDDTGKDSMNLKDYLQKGMASTETARIIGTELGRFLGALHSWGKSNVDIQKAVSGNVQGKAIKAMYYYGGLKPTLDGSAKVPFLSDPTLDVSPEDMQVVEQISAETMQAIQEANGAFVMGDFWPGNVMINVEAGQVKHIMVIDWELSKEGILGIDIGQFAAELHLLRQCNPETSKETATVALDSFLAGYKQERQPTSEDARRAICHLGAHMIILGARVAWGPKEISRRVVLEGVRILVDGSKTSELDKTLIGGLI</sequence>